<dbReference type="SUPFAM" id="SSF57625">
    <property type="entry name" value="Invertebrate chitin-binding proteins"/>
    <property type="match status" value="1"/>
</dbReference>
<evidence type="ECO:0000313" key="4">
    <source>
        <dbReference type="Proteomes" id="UP001148838"/>
    </source>
</evidence>
<feature type="domain" description="Chitin-binding type-2" evidence="2">
    <location>
        <begin position="37"/>
        <end position="100"/>
    </location>
</feature>
<evidence type="ECO:0000313" key="3">
    <source>
        <dbReference type="EMBL" id="KAJ4450019.1"/>
    </source>
</evidence>
<accession>A0ABQ8TWX3</accession>
<dbReference type="Gene3D" id="3.30.420.10">
    <property type="entry name" value="Ribonuclease H-like superfamily/Ribonuclease H"/>
    <property type="match status" value="1"/>
</dbReference>
<keyword evidence="4" id="KW-1185">Reference proteome</keyword>
<dbReference type="InterPro" id="IPR002557">
    <property type="entry name" value="Chitin-bd_dom"/>
</dbReference>
<dbReference type="InterPro" id="IPR036508">
    <property type="entry name" value="Chitin-bd_dom_sf"/>
</dbReference>
<dbReference type="EMBL" id="JAJSOF020000003">
    <property type="protein sequence ID" value="KAJ4450019.1"/>
    <property type="molecule type" value="Genomic_DNA"/>
</dbReference>
<dbReference type="PROSITE" id="PS50940">
    <property type="entry name" value="CHIT_BIND_II"/>
    <property type="match status" value="1"/>
</dbReference>
<protein>
    <recommendedName>
        <fullName evidence="2">Chitin-binding type-2 domain-containing protein</fullName>
    </recommendedName>
</protein>
<dbReference type="InterPro" id="IPR036397">
    <property type="entry name" value="RNaseH_sf"/>
</dbReference>
<dbReference type="Pfam" id="PF01607">
    <property type="entry name" value="CBM_14"/>
    <property type="match status" value="1"/>
</dbReference>
<reference evidence="3 4" key="1">
    <citation type="journal article" date="2022" name="Allergy">
        <title>Genome assembly and annotation of Periplaneta americana reveal a comprehensive cockroach allergen profile.</title>
        <authorList>
            <person name="Wang L."/>
            <person name="Xiong Q."/>
            <person name="Saelim N."/>
            <person name="Wang L."/>
            <person name="Nong W."/>
            <person name="Wan A.T."/>
            <person name="Shi M."/>
            <person name="Liu X."/>
            <person name="Cao Q."/>
            <person name="Hui J.H.L."/>
            <person name="Sookrung N."/>
            <person name="Leung T.F."/>
            <person name="Tungtrongchitr A."/>
            <person name="Tsui S.K.W."/>
        </authorList>
    </citation>
    <scope>NUCLEOTIDE SEQUENCE [LARGE SCALE GENOMIC DNA]</scope>
    <source>
        <strain evidence="3">PWHHKU_190912</strain>
    </source>
</reference>
<dbReference type="Gene3D" id="2.170.140.10">
    <property type="entry name" value="Chitin binding domain"/>
    <property type="match status" value="1"/>
</dbReference>
<name>A0ABQ8TWX3_PERAM</name>
<dbReference type="PANTHER" id="PTHR22933">
    <property type="entry name" value="FI18007P1-RELATED"/>
    <property type="match status" value="1"/>
</dbReference>
<sequence length="290" mass="33054">MTRVQSPDCNSTGFLVACAAAQRRPPNYSLDDMPDTNFNCRDKILGGYYADPETDCQMFHVCVKVPGVGVQDFRFLCPNETSFDQENQICANWFDIDCEAATLYYSDNFDLYRIAVSTRVWCSEGSELQVLYELKRASPKVNVCCVVSRYNLYGPFIFAEETVRSGPYLDMSPNSPDLTPLDFFLWSFVKNDMYDLRAKIVSVFEKVTLKCHVPSSPNLGTSNATPIPLGPSTARPPLKTSAVSKPRPRYQNNRPSDEEEDYFLQRSETGDRRLQQKDLLRYIITTPFRL</sequence>
<evidence type="ECO:0000259" key="2">
    <source>
        <dbReference type="PROSITE" id="PS50940"/>
    </source>
</evidence>
<feature type="region of interest" description="Disordered" evidence="1">
    <location>
        <begin position="220"/>
        <end position="268"/>
    </location>
</feature>
<evidence type="ECO:0000256" key="1">
    <source>
        <dbReference type="SAM" id="MobiDB-lite"/>
    </source>
</evidence>
<gene>
    <name evidence="3" type="ORF">ANN_01426</name>
</gene>
<dbReference type="Proteomes" id="UP001148838">
    <property type="component" value="Unassembled WGS sequence"/>
</dbReference>
<dbReference type="InterPro" id="IPR052976">
    <property type="entry name" value="Scoloptoxin-like"/>
</dbReference>
<dbReference type="PANTHER" id="PTHR22933:SF47">
    <property type="entry name" value="CPAP1-I"/>
    <property type="match status" value="1"/>
</dbReference>
<proteinExistence type="predicted"/>
<organism evidence="3 4">
    <name type="scientific">Periplaneta americana</name>
    <name type="common">American cockroach</name>
    <name type="synonym">Blatta americana</name>
    <dbReference type="NCBI Taxonomy" id="6978"/>
    <lineage>
        <taxon>Eukaryota</taxon>
        <taxon>Metazoa</taxon>
        <taxon>Ecdysozoa</taxon>
        <taxon>Arthropoda</taxon>
        <taxon>Hexapoda</taxon>
        <taxon>Insecta</taxon>
        <taxon>Pterygota</taxon>
        <taxon>Neoptera</taxon>
        <taxon>Polyneoptera</taxon>
        <taxon>Dictyoptera</taxon>
        <taxon>Blattodea</taxon>
        <taxon>Blattoidea</taxon>
        <taxon>Blattidae</taxon>
        <taxon>Blattinae</taxon>
        <taxon>Periplaneta</taxon>
    </lineage>
</organism>
<comment type="caution">
    <text evidence="3">The sequence shown here is derived from an EMBL/GenBank/DDBJ whole genome shotgun (WGS) entry which is preliminary data.</text>
</comment>